<protein>
    <recommendedName>
        <fullName evidence="4">ATPase AAA-type core domain-containing protein</fullName>
    </recommendedName>
</protein>
<dbReference type="SUPFAM" id="SSF52540">
    <property type="entry name" value="P-loop containing nucleoside triphosphate hydrolases"/>
    <property type="match status" value="1"/>
</dbReference>
<dbReference type="InterPro" id="IPR027417">
    <property type="entry name" value="P-loop_NTPase"/>
</dbReference>
<evidence type="ECO:0008006" key="4">
    <source>
        <dbReference type="Google" id="ProtNLM"/>
    </source>
</evidence>
<evidence type="ECO:0000313" key="3">
    <source>
        <dbReference type="Proteomes" id="UP000515981"/>
    </source>
</evidence>
<name>A0A7G9FZD9_9FIRM</name>
<accession>A0A7G9FZD9</accession>
<dbReference type="AlphaFoldDB" id="A0A7G9FZD9"/>
<sequence>MYRTAYLSMTELYYYFYGRFNDNETAIKLLCRYYKTEMRLDSDERQYIADALIGHIKNAGDQNDFGYAYNGLEMIEKNIHYLPRNIIQRILEKYTCNEVDMNSIHRKQVYTIIKGFFQNNEAERLQKQFLYLDSVIIMGMLKDIYSEDRSNHGQPAINFYGMEEMPITMECLTVPDERKSLFETYMDKVRSERVFKEKSRESILFKVSLEQKTKIMVEYSDETYKLDLKSDMDNVLNSYGKTVFLDMKKAFINSRINKYISYKLVYLNQYHGMTQQKFYFDKCYDYSDGEIKYDDKKKKEIPLTYSPKISSIYAIVGKNGTGKTSLVNFLGNDFDTIMYRLGEEETTVSKIVEKYRPSLRGTEFLVIFEMNKKKYYISNMTIKKSPEEIMEYGSGTAGSVRRQLSKIFYFSNKIDMNEAFAFQGEKNNDLGETQNYSEQRAFAERIEQIRQGQDGQKQKKEVKTRYFNRDLLFQLLYLRDHFEKKEENLKKLLWETFSVDDLTIGDKEKDDIIRNFVRGEKTDIHMDFFHTTNTLQYFSSGQYARFDFFAKLYWIVKGYANNKELIKSLGDSGRAYENETIVENDSAILFIDEGDLYYHPEWQRLYISDLCKIIEEAVPCNLQIIIATNSPFILSDIFEDNIIFLSEEGESEESHEQTFGQNIHTLLKKDFFLKYTMGEFAREKIVQVFEALESKEHQENKEDQENKKYQSRKDLADNMSQILKPDITVENVYQRISDFAMAIGEDIYRSHLLGLIEEDMKKTENRISYLKKRQQEIEEELRDLEGKTYDKN</sequence>
<keyword evidence="1" id="KW-0175">Coiled coil</keyword>
<dbReference type="EMBL" id="CP060633">
    <property type="protein sequence ID" value="QNM03921.1"/>
    <property type="molecule type" value="Genomic_DNA"/>
</dbReference>
<dbReference type="Proteomes" id="UP000515981">
    <property type="component" value="Chromosome"/>
</dbReference>
<organism evidence="2 3">
    <name type="scientific">Simiaoa sunii</name>
    <dbReference type="NCBI Taxonomy" id="2763672"/>
    <lineage>
        <taxon>Bacteria</taxon>
        <taxon>Bacillati</taxon>
        <taxon>Bacillota</taxon>
        <taxon>Clostridia</taxon>
        <taxon>Lachnospirales</taxon>
        <taxon>Lachnospiraceae</taxon>
        <taxon>Simiaoa</taxon>
    </lineage>
</organism>
<dbReference type="Gene3D" id="3.40.50.300">
    <property type="entry name" value="P-loop containing nucleotide triphosphate hydrolases"/>
    <property type="match status" value="1"/>
</dbReference>
<proteinExistence type="predicted"/>
<evidence type="ECO:0000256" key="1">
    <source>
        <dbReference type="SAM" id="Coils"/>
    </source>
</evidence>
<reference evidence="2 3" key="1">
    <citation type="submission" date="2020-08" db="EMBL/GenBank/DDBJ databases">
        <authorList>
            <person name="Liu C."/>
            <person name="Sun Q."/>
        </authorList>
    </citation>
    <scope>NUCLEOTIDE SEQUENCE [LARGE SCALE GENOMIC DNA]</scope>
    <source>
        <strain evidence="2 3">NSJ-8</strain>
    </source>
</reference>
<feature type="coiled-coil region" evidence="1">
    <location>
        <begin position="760"/>
        <end position="787"/>
    </location>
</feature>
<dbReference type="KEGG" id="ssun:H9Q77_07630"/>
<evidence type="ECO:0000313" key="2">
    <source>
        <dbReference type="EMBL" id="QNM03921.1"/>
    </source>
</evidence>
<keyword evidence="3" id="KW-1185">Reference proteome</keyword>
<gene>
    <name evidence="2" type="ORF">H9Q77_07630</name>
</gene>